<evidence type="ECO:0000256" key="1">
    <source>
        <dbReference type="SAM" id="SignalP"/>
    </source>
</evidence>
<dbReference type="InterPro" id="IPR053147">
    <property type="entry name" value="Hsp_HslJ-like"/>
</dbReference>
<gene>
    <name evidence="3" type="ORF">J2W36_002551</name>
</gene>
<evidence type="ECO:0000313" key="4">
    <source>
        <dbReference type="Proteomes" id="UP001226867"/>
    </source>
</evidence>
<name>A0ABT9S8V6_9BURK</name>
<keyword evidence="3" id="KW-0449">Lipoprotein</keyword>
<comment type="caution">
    <text evidence="3">The sequence shown here is derived from an EMBL/GenBank/DDBJ whole genome shotgun (WGS) entry which is preliminary data.</text>
</comment>
<dbReference type="InterPro" id="IPR005184">
    <property type="entry name" value="DUF306_Meta_HslJ"/>
</dbReference>
<feature type="chain" id="PRO_5045409404" evidence="1">
    <location>
        <begin position="22"/>
        <end position="145"/>
    </location>
</feature>
<dbReference type="Gene3D" id="2.40.128.270">
    <property type="match status" value="1"/>
</dbReference>
<feature type="signal peptide" evidence="1">
    <location>
        <begin position="1"/>
        <end position="21"/>
    </location>
</feature>
<dbReference type="PROSITE" id="PS51257">
    <property type="entry name" value="PROKAR_LIPOPROTEIN"/>
    <property type="match status" value="1"/>
</dbReference>
<reference evidence="3 4" key="1">
    <citation type="submission" date="2023-07" db="EMBL/GenBank/DDBJ databases">
        <title>Sorghum-associated microbial communities from plants grown in Nebraska, USA.</title>
        <authorList>
            <person name="Schachtman D."/>
        </authorList>
    </citation>
    <scope>NUCLEOTIDE SEQUENCE [LARGE SCALE GENOMIC DNA]</scope>
    <source>
        <strain evidence="3 4">DS1607</strain>
    </source>
</reference>
<dbReference type="RefSeq" id="WP_307690100.1">
    <property type="nucleotide sequence ID" value="NZ_JAUSRO010000007.1"/>
</dbReference>
<keyword evidence="4" id="KW-1185">Reference proteome</keyword>
<evidence type="ECO:0000259" key="2">
    <source>
        <dbReference type="Pfam" id="PF03724"/>
    </source>
</evidence>
<keyword evidence="1" id="KW-0732">Signal</keyword>
<sequence>MRQPARLAASAIVLAATTLLAACAASVSLDEPIEGRDWRLTRVGTQPVALGGDPQRDAQVRFDGARVSGFSGCNQLTGDYERSGNRLKIGPLAATRMACTDPTRNAMESSFVGALQGTASYSLLGRQLSLNDSAGRTLAVLDSGR</sequence>
<dbReference type="Pfam" id="PF03724">
    <property type="entry name" value="META"/>
    <property type="match status" value="1"/>
</dbReference>
<accession>A0ABT9S8V6</accession>
<evidence type="ECO:0000313" key="3">
    <source>
        <dbReference type="EMBL" id="MDP9900288.1"/>
    </source>
</evidence>
<feature type="domain" description="DUF306" evidence="2">
    <location>
        <begin position="31"/>
        <end position="140"/>
    </location>
</feature>
<protein>
    <submittedName>
        <fullName evidence="3">Lipoprotein</fullName>
    </submittedName>
</protein>
<dbReference type="EMBL" id="JAUSRO010000007">
    <property type="protein sequence ID" value="MDP9900288.1"/>
    <property type="molecule type" value="Genomic_DNA"/>
</dbReference>
<organism evidence="3 4">
    <name type="scientific">Variovorax ginsengisoli</name>
    <dbReference type="NCBI Taxonomy" id="363844"/>
    <lineage>
        <taxon>Bacteria</taxon>
        <taxon>Pseudomonadati</taxon>
        <taxon>Pseudomonadota</taxon>
        <taxon>Betaproteobacteria</taxon>
        <taxon>Burkholderiales</taxon>
        <taxon>Comamonadaceae</taxon>
        <taxon>Variovorax</taxon>
    </lineage>
</organism>
<dbReference type="InterPro" id="IPR038670">
    <property type="entry name" value="HslJ-like_sf"/>
</dbReference>
<dbReference type="Proteomes" id="UP001226867">
    <property type="component" value="Unassembled WGS sequence"/>
</dbReference>
<proteinExistence type="predicted"/>
<dbReference type="PANTHER" id="PTHR35535:SF2">
    <property type="entry name" value="DUF306 DOMAIN-CONTAINING PROTEIN"/>
    <property type="match status" value="1"/>
</dbReference>
<dbReference type="PANTHER" id="PTHR35535">
    <property type="entry name" value="HEAT SHOCK PROTEIN HSLJ"/>
    <property type="match status" value="1"/>
</dbReference>